<gene>
    <name evidence="2" type="ORF">NSMM_340050</name>
</gene>
<dbReference type="AlphaFoldDB" id="A0A1G5SD35"/>
<keyword evidence="1" id="KW-0812">Transmembrane</keyword>
<dbReference type="Gene3D" id="2.30.30.40">
    <property type="entry name" value="SH3 Domains"/>
    <property type="match status" value="1"/>
</dbReference>
<evidence type="ECO:0000313" key="2">
    <source>
        <dbReference type="EMBL" id="SCZ85114.1"/>
    </source>
</evidence>
<dbReference type="EMBL" id="FMWO01000041">
    <property type="protein sequence ID" value="SCZ85114.1"/>
    <property type="molecule type" value="Genomic_DNA"/>
</dbReference>
<evidence type="ECO:0000256" key="1">
    <source>
        <dbReference type="SAM" id="Phobius"/>
    </source>
</evidence>
<keyword evidence="1" id="KW-0472">Membrane</keyword>
<dbReference type="Proteomes" id="UP000198729">
    <property type="component" value="Unassembled WGS sequence"/>
</dbReference>
<protein>
    <submittedName>
        <fullName evidence="2">SH3, type 3 domain protein (Modular protein)</fullName>
    </submittedName>
</protein>
<keyword evidence="1" id="KW-1133">Transmembrane helix</keyword>
<organism evidence="2 3">
    <name type="scientific">Nitrosomonas mobilis</name>
    <dbReference type="NCBI Taxonomy" id="51642"/>
    <lineage>
        <taxon>Bacteria</taxon>
        <taxon>Pseudomonadati</taxon>
        <taxon>Pseudomonadota</taxon>
        <taxon>Betaproteobacteria</taxon>
        <taxon>Nitrosomonadales</taxon>
        <taxon>Nitrosomonadaceae</taxon>
        <taxon>Nitrosomonas</taxon>
    </lineage>
</organism>
<reference evidence="2 3" key="1">
    <citation type="submission" date="2016-10" db="EMBL/GenBank/DDBJ databases">
        <authorList>
            <person name="de Groot N.N."/>
        </authorList>
    </citation>
    <scope>NUCLEOTIDE SEQUENCE [LARGE SCALE GENOMIC DNA]</scope>
    <source>
        <strain evidence="2">1</strain>
    </source>
</reference>
<name>A0A1G5SD35_9PROT</name>
<feature type="transmembrane region" description="Helical" evidence="1">
    <location>
        <begin position="21"/>
        <end position="40"/>
    </location>
</feature>
<sequence>MYREIPNYRQSRRRRTILTRLLSVSLIVVSIGVSGCAFHQPGLGNTDNATATPVPKRSVASWPGKRVVIPVPEKMPTVKAYQHEIVRLKRLLTEKDKLIQSQATRELDPDQTQEQTLLRPASGVSQAKSQQYRLATKPEAASKIAEVEVSLNMLKQSAVAKYNPALLSLVQSFLDAALLAYEHADFSSAMSYAAQSQEGIEMITRLTEKSYEQQPTSAILSTPLLLQTKQNESLKIAPNDNAETQSMLAPNTAVTATTYHGYWLRIETRDGRSGWIRSQSIDARINLPNQENEN</sequence>
<keyword evidence="3" id="KW-1185">Reference proteome</keyword>
<proteinExistence type="predicted"/>
<accession>A0A1G5SD35</accession>
<evidence type="ECO:0000313" key="3">
    <source>
        <dbReference type="Proteomes" id="UP000198729"/>
    </source>
</evidence>